<sequence>MIKRDKEIHFNLTWSYDESTRVKHGVMRFSVSATLTSSQKILTLSLEYFDVVIKDFDAVSTYYMPSHDHLRVKLQSCPVSSQIESKSRVFPPNTFQMLK</sequence>
<proteinExistence type="predicted"/>
<accession>A0ABQ5BQQ8</accession>
<organism evidence="1 2">
    <name type="scientific">Tanacetum coccineum</name>
    <dbReference type="NCBI Taxonomy" id="301880"/>
    <lineage>
        <taxon>Eukaryota</taxon>
        <taxon>Viridiplantae</taxon>
        <taxon>Streptophyta</taxon>
        <taxon>Embryophyta</taxon>
        <taxon>Tracheophyta</taxon>
        <taxon>Spermatophyta</taxon>
        <taxon>Magnoliopsida</taxon>
        <taxon>eudicotyledons</taxon>
        <taxon>Gunneridae</taxon>
        <taxon>Pentapetalae</taxon>
        <taxon>asterids</taxon>
        <taxon>campanulids</taxon>
        <taxon>Asterales</taxon>
        <taxon>Asteraceae</taxon>
        <taxon>Asteroideae</taxon>
        <taxon>Anthemideae</taxon>
        <taxon>Anthemidinae</taxon>
        <taxon>Tanacetum</taxon>
    </lineage>
</organism>
<keyword evidence="2" id="KW-1185">Reference proteome</keyword>
<evidence type="ECO:0000313" key="1">
    <source>
        <dbReference type="EMBL" id="GJT16122.1"/>
    </source>
</evidence>
<evidence type="ECO:0000313" key="2">
    <source>
        <dbReference type="Proteomes" id="UP001151760"/>
    </source>
</evidence>
<comment type="caution">
    <text evidence="1">The sequence shown here is derived from an EMBL/GenBank/DDBJ whole genome shotgun (WGS) entry which is preliminary data.</text>
</comment>
<reference evidence="1" key="2">
    <citation type="submission" date="2022-01" db="EMBL/GenBank/DDBJ databases">
        <authorList>
            <person name="Yamashiro T."/>
            <person name="Shiraishi A."/>
            <person name="Satake H."/>
            <person name="Nakayama K."/>
        </authorList>
    </citation>
    <scope>NUCLEOTIDE SEQUENCE</scope>
</reference>
<gene>
    <name evidence="1" type="ORF">Tco_0874828</name>
</gene>
<reference evidence="1" key="1">
    <citation type="journal article" date="2022" name="Int. J. Mol. Sci.">
        <title>Draft Genome of Tanacetum Coccineum: Genomic Comparison of Closely Related Tanacetum-Family Plants.</title>
        <authorList>
            <person name="Yamashiro T."/>
            <person name="Shiraishi A."/>
            <person name="Nakayama K."/>
            <person name="Satake H."/>
        </authorList>
    </citation>
    <scope>NUCLEOTIDE SEQUENCE</scope>
</reference>
<name>A0ABQ5BQQ8_9ASTR</name>
<dbReference type="EMBL" id="BQNB010013450">
    <property type="protein sequence ID" value="GJT16122.1"/>
    <property type="molecule type" value="Genomic_DNA"/>
</dbReference>
<dbReference type="Proteomes" id="UP001151760">
    <property type="component" value="Unassembled WGS sequence"/>
</dbReference>
<protein>
    <submittedName>
        <fullName evidence="1">Uncharacterized protein</fullName>
    </submittedName>
</protein>